<keyword evidence="1" id="KW-0808">Transferase</keyword>
<dbReference type="Proteomes" id="UP000610456">
    <property type="component" value="Unassembled WGS sequence"/>
</dbReference>
<dbReference type="InterPro" id="IPR051159">
    <property type="entry name" value="Hexapeptide_acetyltransf"/>
</dbReference>
<evidence type="ECO:0000313" key="5">
    <source>
        <dbReference type="Proteomes" id="UP000610456"/>
    </source>
</evidence>
<evidence type="ECO:0000256" key="1">
    <source>
        <dbReference type="ARBA" id="ARBA00022679"/>
    </source>
</evidence>
<dbReference type="GO" id="GO:0016746">
    <property type="term" value="F:acyltransferase activity"/>
    <property type="evidence" value="ECO:0007669"/>
    <property type="project" value="UniProtKB-KW"/>
</dbReference>
<sequence>MILVAEIIIFSRKIVRRLLMIILGNLFASKGKNFIFNPYDKFSYQNISVGSDVFIGQGANFSSSESEILIGSKVMFGPNVTIITGDHNTSVIGEYMFDVKKKLSENDLPVIIEDDVWVGTGAIILKGVRIGSGSIIAAGALILKDVPKNSIVGGVPAKILRNRFNENQLREHKELLKSRVR</sequence>
<reference evidence="4" key="2">
    <citation type="submission" date="2020-09" db="EMBL/GenBank/DDBJ databases">
        <authorList>
            <person name="Sun Q."/>
            <person name="Kim S."/>
        </authorList>
    </citation>
    <scope>NUCLEOTIDE SEQUENCE</scope>
    <source>
        <strain evidence="4">KCTC 12719</strain>
    </source>
</reference>
<dbReference type="InterPro" id="IPR011004">
    <property type="entry name" value="Trimer_LpxA-like_sf"/>
</dbReference>
<dbReference type="RefSeq" id="WP_189605525.1">
    <property type="nucleotide sequence ID" value="NZ_BMXB01000015.1"/>
</dbReference>
<dbReference type="Gene3D" id="2.160.10.10">
    <property type="entry name" value="Hexapeptide repeat proteins"/>
    <property type="match status" value="1"/>
</dbReference>
<dbReference type="AlphaFoldDB" id="A0A918SJH1"/>
<evidence type="ECO:0008006" key="6">
    <source>
        <dbReference type="Google" id="ProtNLM"/>
    </source>
</evidence>
<dbReference type="PANTHER" id="PTHR23416">
    <property type="entry name" value="SIALIC ACID SYNTHASE-RELATED"/>
    <property type="match status" value="1"/>
</dbReference>
<dbReference type="PROSITE" id="PS00101">
    <property type="entry name" value="HEXAPEP_TRANSFERASES"/>
    <property type="match status" value="1"/>
</dbReference>
<dbReference type="EMBL" id="BMXB01000015">
    <property type="protein sequence ID" value="GHA46213.1"/>
    <property type="molecule type" value="Genomic_DNA"/>
</dbReference>
<evidence type="ECO:0000313" key="4">
    <source>
        <dbReference type="EMBL" id="GHA46213.1"/>
    </source>
</evidence>
<organism evidence="4 5">
    <name type="scientific">Salinimicrobium marinum</name>
    <dbReference type="NCBI Taxonomy" id="680283"/>
    <lineage>
        <taxon>Bacteria</taxon>
        <taxon>Pseudomonadati</taxon>
        <taxon>Bacteroidota</taxon>
        <taxon>Flavobacteriia</taxon>
        <taxon>Flavobacteriales</taxon>
        <taxon>Flavobacteriaceae</taxon>
        <taxon>Salinimicrobium</taxon>
    </lineage>
</organism>
<comment type="caution">
    <text evidence="4">The sequence shown here is derived from an EMBL/GenBank/DDBJ whole genome shotgun (WGS) entry which is preliminary data.</text>
</comment>
<evidence type="ECO:0000256" key="3">
    <source>
        <dbReference type="ARBA" id="ARBA00023315"/>
    </source>
</evidence>
<keyword evidence="2" id="KW-0677">Repeat</keyword>
<dbReference type="InterPro" id="IPR018357">
    <property type="entry name" value="Hexapep_transf_CS"/>
</dbReference>
<name>A0A918SJH1_9FLAO</name>
<keyword evidence="3" id="KW-0012">Acyltransferase</keyword>
<gene>
    <name evidence="4" type="ORF">GCM10007103_29150</name>
</gene>
<evidence type="ECO:0000256" key="2">
    <source>
        <dbReference type="ARBA" id="ARBA00022737"/>
    </source>
</evidence>
<dbReference type="SUPFAM" id="SSF51161">
    <property type="entry name" value="Trimeric LpxA-like enzymes"/>
    <property type="match status" value="1"/>
</dbReference>
<proteinExistence type="predicted"/>
<reference evidence="4" key="1">
    <citation type="journal article" date="2014" name="Int. J. Syst. Evol. Microbiol.">
        <title>Complete genome sequence of Corynebacterium casei LMG S-19264T (=DSM 44701T), isolated from a smear-ripened cheese.</title>
        <authorList>
            <consortium name="US DOE Joint Genome Institute (JGI-PGF)"/>
            <person name="Walter F."/>
            <person name="Albersmeier A."/>
            <person name="Kalinowski J."/>
            <person name="Ruckert C."/>
        </authorList>
    </citation>
    <scope>NUCLEOTIDE SEQUENCE</scope>
    <source>
        <strain evidence="4">KCTC 12719</strain>
    </source>
</reference>
<protein>
    <recommendedName>
        <fullName evidence="6">Acyltransferase</fullName>
    </recommendedName>
</protein>
<accession>A0A918SJH1</accession>
<keyword evidence="5" id="KW-1185">Reference proteome</keyword>
<dbReference type="InterPro" id="IPR001451">
    <property type="entry name" value="Hexapep"/>
</dbReference>
<dbReference type="Pfam" id="PF00132">
    <property type="entry name" value="Hexapep"/>
    <property type="match status" value="1"/>
</dbReference>